<evidence type="ECO:0000313" key="1">
    <source>
        <dbReference type="EMBL" id="QPG76605.1"/>
    </source>
</evidence>
<protein>
    <submittedName>
        <fullName evidence="1">Uncharacterized protein</fullName>
    </submittedName>
</protein>
<dbReference type="KEGG" id="bnn:FOA43_003997"/>
<accession>A0A875S8U5</accession>
<gene>
    <name evidence="1" type="ORF">FOA43_003997</name>
</gene>
<sequence>MVRKPLRNISKIEVGFRGLIQNNFRHLYVTYTFTMSGAVTKVKNHTQNHVFFNEVVTFDYDKPIDLIAGESPPVEKQFNFCFPTDQHLPSSCEKLGGVADNEGNSTVSYYVFVRVKNQGDLLHPEDTNEYKFPLKFQGSSESYAPDILKRIQVSHTFEAKLKKRIYDAELERMIPNPIVKPRKLSRNIRKLWNDNYKIEKYQNLAKDVTLNCQFVFNKNFNLNQSLDDLIKLRFSIKDLGTEFQVGGESTGLGEFIVKQLELQLIHDLKIRTDYFIYKTRVKDDLYLVKPKQGVLMDVKDFQFDSIANVWYRDMTISELTGNTSNIPLIDELIRPVMCSYDLDSLFYGYTSLNFILDVGNAETENSETIKFETEASGVVTYFQSLPAYDEEYASPPPAFSP</sequence>
<dbReference type="AlphaFoldDB" id="A0A875S8U5"/>
<dbReference type="GeneID" id="62197397"/>
<evidence type="ECO:0000313" key="2">
    <source>
        <dbReference type="Proteomes" id="UP000662931"/>
    </source>
</evidence>
<dbReference type="EMBL" id="CP064815">
    <property type="protein sequence ID" value="QPG76605.1"/>
    <property type="molecule type" value="Genomic_DNA"/>
</dbReference>
<organism evidence="1 2">
    <name type="scientific">Eeniella nana</name>
    <name type="common">Yeast</name>
    <name type="synonym">Brettanomyces nanus</name>
    <dbReference type="NCBI Taxonomy" id="13502"/>
    <lineage>
        <taxon>Eukaryota</taxon>
        <taxon>Fungi</taxon>
        <taxon>Dikarya</taxon>
        <taxon>Ascomycota</taxon>
        <taxon>Saccharomycotina</taxon>
        <taxon>Pichiomycetes</taxon>
        <taxon>Pichiales</taxon>
        <taxon>Pichiaceae</taxon>
        <taxon>Brettanomyces</taxon>
    </lineage>
</organism>
<dbReference type="RefSeq" id="XP_038780170.1">
    <property type="nucleotide sequence ID" value="XM_038924242.1"/>
</dbReference>
<reference evidence="1" key="1">
    <citation type="submission" date="2020-10" db="EMBL/GenBank/DDBJ databases">
        <authorList>
            <person name="Roach M.J.R."/>
        </authorList>
    </citation>
    <scope>NUCLEOTIDE SEQUENCE</scope>
    <source>
        <strain evidence="1">CBS 1945</strain>
    </source>
</reference>
<name>A0A875S8U5_EENNA</name>
<dbReference type="OrthoDB" id="3996655at2759"/>
<keyword evidence="2" id="KW-1185">Reference proteome</keyword>
<proteinExistence type="predicted"/>
<dbReference type="Proteomes" id="UP000662931">
    <property type="component" value="Chromosome 4"/>
</dbReference>